<dbReference type="InterPro" id="IPR025161">
    <property type="entry name" value="IS402-like_dom"/>
</dbReference>
<organism evidence="2 3">
    <name type="scientific">Roseomonas elaeocarpi</name>
    <dbReference type="NCBI Taxonomy" id="907779"/>
    <lineage>
        <taxon>Bacteria</taxon>
        <taxon>Pseudomonadati</taxon>
        <taxon>Pseudomonadota</taxon>
        <taxon>Alphaproteobacteria</taxon>
        <taxon>Acetobacterales</taxon>
        <taxon>Roseomonadaceae</taxon>
        <taxon>Roseomonas</taxon>
    </lineage>
</organism>
<protein>
    <submittedName>
        <fullName evidence="2">Transposase</fullName>
    </submittedName>
</protein>
<evidence type="ECO:0000313" key="2">
    <source>
        <dbReference type="EMBL" id="MFC0407455.1"/>
    </source>
</evidence>
<reference evidence="2 3" key="1">
    <citation type="submission" date="2024-09" db="EMBL/GenBank/DDBJ databases">
        <authorList>
            <person name="Sun Q."/>
            <person name="Mori K."/>
        </authorList>
    </citation>
    <scope>NUCLEOTIDE SEQUENCE [LARGE SCALE GENOMIC DNA]</scope>
    <source>
        <strain evidence="2 3">TBRC 5777</strain>
    </source>
</reference>
<evidence type="ECO:0000259" key="1">
    <source>
        <dbReference type="Pfam" id="PF13340"/>
    </source>
</evidence>
<dbReference type="PANTHER" id="PTHR46637">
    <property type="entry name" value="TIS1421-TRANSPOSASE PROTEIN A"/>
    <property type="match status" value="1"/>
</dbReference>
<keyword evidence="3" id="KW-1185">Reference proteome</keyword>
<dbReference type="InterPro" id="IPR052909">
    <property type="entry name" value="Transposase_6_like"/>
</dbReference>
<evidence type="ECO:0000313" key="3">
    <source>
        <dbReference type="Proteomes" id="UP001589865"/>
    </source>
</evidence>
<comment type="caution">
    <text evidence="2">The sequence shown here is derived from an EMBL/GenBank/DDBJ whole genome shotgun (WGS) entry which is preliminary data.</text>
</comment>
<proteinExistence type="predicted"/>
<accession>A0ABV6JQ32</accession>
<dbReference type="PANTHER" id="PTHR46637:SF1">
    <property type="entry name" value="BLL5188 PROTEIN"/>
    <property type="match status" value="1"/>
</dbReference>
<feature type="domain" description="Insertion element IS402-like" evidence="1">
    <location>
        <begin position="13"/>
        <end position="85"/>
    </location>
</feature>
<dbReference type="EMBL" id="JBHLUN010000002">
    <property type="protein sequence ID" value="MFC0407455.1"/>
    <property type="molecule type" value="Genomic_DNA"/>
</dbReference>
<dbReference type="RefSeq" id="WP_377043154.1">
    <property type="nucleotide sequence ID" value="NZ_JBHLUN010000002.1"/>
</dbReference>
<gene>
    <name evidence="2" type="ORF">ACFFGY_04295</name>
</gene>
<dbReference type="Proteomes" id="UP001589865">
    <property type="component" value="Unassembled WGS sequence"/>
</dbReference>
<dbReference type="Pfam" id="PF13340">
    <property type="entry name" value="DUF4096"/>
    <property type="match status" value="1"/>
</dbReference>
<sequence>MHLPNLYHPHPPLTDLQWHALLPYVLPRAPQGRRIRDLRARMDAIFHLAHTPGDPWRSLPARFGKPDTVARFFRRLTHAGLWQRLLTDMADLAPTHPLRQIERAICRATRRAARLGGLALLVLVRRLGFRSALNGPPWLLPDPDLSETLRHAPPTPREPGRRALREHLRTLKSLFRAAAGRRRIPRTVRLAWA</sequence>
<name>A0ABV6JQ32_9PROT</name>